<dbReference type="PROSITE" id="PS00370">
    <property type="entry name" value="PEP_ENZYMES_PHOS_SITE"/>
    <property type="match status" value="1"/>
</dbReference>
<feature type="binding site" evidence="19">
    <location>
        <position position="333"/>
    </location>
    <ligand>
        <name>phosphoenolpyruvate</name>
        <dbReference type="ChEBI" id="CHEBI:58702"/>
    </ligand>
</feature>
<dbReference type="Pfam" id="PF00391">
    <property type="entry name" value="PEP-utilizers"/>
    <property type="match status" value="1"/>
</dbReference>
<keyword evidence="15 17" id="KW-0460">Magnesium</keyword>
<evidence type="ECO:0000256" key="10">
    <source>
        <dbReference type="ARBA" id="ARBA00022597"/>
    </source>
</evidence>
<feature type="active site" description="Proton donor" evidence="18">
    <location>
        <position position="503"/>
    </location>
</feature>
<keyword evidence="25" id="KW-1185">Reference proteome</keyword>
<dbReference type="GO" id="GO:0046872">
    <property type="term" value="F:metal ion binding"/>
    <property type="evidence" value="ECO:0007669"/>
    <property type="project" value="UniProtKB-KW"/>
</dbReference>
<keyword evidence="11 17" id="KW-0808">Transferase</keyword>
<dbReference type="KEGG" id="pbd:PBOR_15430"/>
<evidence type="ECO:0000256" key="8">
    <source>
        <dbReference type="ARBA" id="ARBA00022448"/>
    </source>
</evidence>
<dbReference type="RefSeq" id="WP_042212823.1">
    <property type="nucleotide sequence ID" value="NZ_CP009285.1"/>
</dbReference>
<dbReference type="Gene3D" id="1.10.274.10">
    <property type="entry name" value="PtsI, HPr-binding domain"/>
    <property type="match status" value="1"/>
</dbReference>
<keyword evidence="14 17" id="KW-0418">Kinase</keyword>
<feature type="active site" description="Tele-phosphohistidine intermediate" evidence="18">
    <location>
        <position position="189"/>
    </location>
</feature>
<dbReference type="GO" id="GO:0008965">
    <property type="term" value="F:phosphoenolpyruvate-protein phosphotransferase activity"/>
    <property type="evidence" value="ECO:0007669"/>
    <property type="project" value="UniProtKB-EC"/>
</dbReference>
<evidence type="ECO:0000256" key="16">
    <source>
        <dbReference type="ARBA" id="ARBA00033235"/>
    </source>
</evidence>
<sequence length="588" mass="65370">MIQGIGAAAGVAIGKAFVLPNWEWSLPDTQVNPVDLAKEFERLYEGIRTSKDEIEFIKREFREVVGPEESSIFDAHLAILDDPVFMSEIRGIIERQYKAAEVAVKEAIDHFVAMFDLLDDEYMKERAVDIKDVGNRLLKHLLGAPEVTLPSDTQPYILVAKELSPSQLAHLNPAYVLGIVTMMGGKTSHSSIMARALGIPLVAGLENKILTPIQTGDMLVLDGETGAVMLHPDETTVRDFTSRRAKQLKKREQLELLATVEAFTKDGVSLRLAGNISSVKELNMALKYGAEGVGLFRTEFLYMDRNTFPTEDEQFEVYKLVAEKVGKESVVIRTLDIGGDKHLDYFQLPEEQNPFLGYRAIRISLDRKDMFKTQMTAILRASHYGNVRMMFPMISSVEEVQAAKAVLEEVKSELDSRGVPYDRKLPVGIMIEVPAAVMIADLLAEEVDFFSIGTNDLVQYVLAVDRMNEQIAHMYHPYHPAVLRMIKMTVDAARKVGIDVSVCGEMAADERSLPLWLELGISVLSMSPQALLKVKHRTLNTLASEAREVAKLCFRNRTSSETEEQLSAFAGRSGITLGAGGDSKEKTS</sequence>
<evidence type="ECO:0000259" key="23">
    <source>
        <dbReference type="Pfam" id="PF05524"/>
    </source>
</evidence>
<dbReference type="GO" id="GO:0009401">
    <property type="term" value="P:phosphoenolpyruvate-dependent sugar phosphotransferase system"/>
    <property type="evidence" value="ECO:0007669"/>
    <property type="project" value="UniProtKB-KW"/>
</dbReference>
<proteinExistence type="inferred from homology"/>
<feature type="domain" description="PEP-utilising enzyme mobile" evidence="21">
    <location>
        <begin position="154"/>
        <end position="226"/>
    </location>
</feature>
<evidence type="ECO:0000256" key="3">
    <source>
        <dbReference type="ARBA" id="ARBA00002728"/>
    </source>
</evidence>
<dbReference type="HOGENOM" id="CLU_007308_7_0_9"/>
<dbReference type="InterPro" id="IPR006318">
    <property type="entry name" value="PTS_EI-like"/>
</dbReference>
<dbReference type="InterPro" id="IPR015813">
    <property type="entry name" value="Pyrv/PenolPyrv_kinase-like_dom"/>
</dbReference>
<gene>
    <name evidence="24" type="ORF">PBOR_15430</name>
</gene>
<dbReference type="SUPFAM" id="SSF47831">
    <property type="entry name" value="Enzyme I of the PEP:sugar phosphotransferase system HPr-binding (sub)domain"/>
    <property type="match status" value="1"/>
</dbReference>
<dbReference type="GO" id="GO:0016301">
    <property type="term" value="F:kinase activity"/>
    <property type="evidence" value="ECO:0007669"/>
    <property type="project" value="UniProtKB-KW"/>
</dbReference>
<evidence type="ECO:0000256" key="17">
    <source>
        <dbReference type="PIRNR" id="PIRNR000732"/>
    </source>
</evidence>
<comment type="similarity">
    <text evidence="5 17">Belongs to the PEP-utilizing enzyme family.</text>
</comment>
<dbReference type="OrthoDB" id="9765468at2"/>
<feature type="domain" description="Phosphotransferase system enzyme I N-terminal" evidence="23">
    <location>
        <begin position="3"/>
        <end position="126"/>
    </location>
</feature>
<dbReference type="InterPro" id="IPR050499">
    <property type="entry name" value="PEP-utilizing_PTS_enzyme"/>
</dbReference>
<comment type="function">
    <text evidence="3 17">General (non sugar-specific) component of the phosphoenolpyruvate-dependent sugar phosphotransferase system (sugar PTS). This major carbohydrate active-transport system catalyzes the phosphorylation of incoming sugar substrates concomitantly with their translocation across the cell membrane. Enzyme I transfers the phosphoryl group from phosphoenolpyruvate (PEP) to the phosphoryl carrier protein (HPr).</text>
</comment>
<keyword evidence="9 17" id="KW-0963">Cytoplasm</keyword>
<evidence type="ECO:0000259" key="22">
    <source>
        <dbReference type="Pfam" id="PF02896"/>
    </source>
</evidence>
<dbReference type="PRINTS" id="PR01736">
    <property type="entry name" value="PHPHTRNFRASE"/>
</dbReference>
<evidence type="ECO:0000259" key="21">
    <source>
        <dbReference type="Pfam" id="PF00391"/>
    </source>
</evidence>
<dbReference type="InterPro" id="IPR008731">
    <property type="entry name" value="PTS_EIN"/>
</dbReference>
<evidence type="ECO:0000256" key="4">
    <source>
        <dbReference type="ARBA" id="ARBA00004496"/>
    </source>
</evidence>
<dbReference type="InterPro" id="IPR008279">
    <property type="entry name" value="PEP-util_enz_mobile_dom"/>
</dbReference>
<protein>
    <recommendedName>
        <fullName evidence="7 17">Phosphoenolpyruvate-protein phosphotransferase</fullName>
        <ecNumber evidence="6 17">2.7.3.9</ecNumber>
    </recommendedName>
    <alternativeName>
        <fullName evidence="16 17">Phosphotransferase system, enzyme I</fullName>
    </alternativeName>
</protein>
<evidence type="ECO:0000256" key="1">
    <source>
        <dbReference type="ARBA" id="ARBA00000683"/>
    </source>
</evidence>
<accession>A0A089LG86</accession>
<evidence type="ECO:0000256" key="6">
    <source>
        <dbReference type="ARBA" id="ARBA00012232"/>
    </source>
</evidence>
<keyword evidence="8 17" id="KW-0813">Transport</keyword>
<dbReference type="GO" id="GO:0005737">
    <property type="term" value="C:cytoplasm"/>
    <property type="evidence" value="ECO:0007669"/>
    <property type="project" value="UniProtKB-SubCell"/>
</dbReference>
<evidence type="ECO:0000256" key="14">
    <source>
        <dbReference type="ARBA" id="ARBA00022777"/>
    </source>
</evidence>
<evidence type="ECO:0000256" key="18">
    <source>
        <dbReference type="PIRSR" id="PIRSR000732-1"/>
    </source>
</evidence>
<evidence type="ECO:0000313" key="25">
    <source>
        <dbReference type="Proteomes" id="UP000029518"/>
    </source>
</evidence>
<dbReference type="PANTHER" id="PTHR46244:SF3">
    <property type="entry name" value="PHOSPHOENOLPYRUVATE-PROTEIN PHOSPHOTRANSFERASE"/>
    <property type="match status" value="1"/>
</dbReference>
<comment type="subcellular location">
    <subcellularLocation>
        <location evidence="4 17">Cytoplasm</location>
    </subcellularLocation>
</comment>
<dbReference type="Pfam" id="PF02896">
    <property type="entry name" value="PEP-utilizers_C"/>
    <property type="match status" value="1"/>
</dbReference>
<dbReference type="Gene3D" id="3.50.30.10">
    <property type="entry name" value="Phosphohistidine domain"/>
    <property type="match status" value="1"/>
</dbReference>
<comment type="cofactor">
    <cofactor evidence="2 17 20">
        <name>Mg(2+)</name>
        <dbReference type="ChEBI" id="CHEBI:18420"/>
    </cofactor>
</comment>
<dbReference type="PANTHER" id="PTHR46244">
    <property type="entry name" value="PHOSPHOENOLPYRUVATE-PROTEIN PHOSPHOTRANSFERASE"/>
    <property type="match status" value="1"/>
</dbReference>
<comment type="catalytic activity">
    <reaction evidence="1 17">
        <text>L-histidyl-[protein] + phosphoenolpyruvate = N(pros)-phospho-L-histidyl-[protein] + pyruvate</text>
        <dbReference type="Rhea" id="RHEA:23880"/>
        <dbReference type="Rhea" id="RHEA-COMP:9745"/>
        <dbReference type="Rhea" id="RHEA-COMP:9746"/>
        <dbReference type="ChEBI" id="CHEBI:15361"/>
        <dbReference type="ChEBI" id="CHEBI:29979"/>
        <dbReference type="ChEBI" id="CHEBI:58702"/>
        <dbReference type="ChEBI" id="CHEBI:64837"/>
        <dbReference type="EC" id="2.7.3.9"/>
    </reaction>
</comment>
<feature type="binding site" evidence="19">
    <location>
        <position position="466"/>
    </location>
    <ligand>
        <name>phosphoenolpyruvate</name>
        <dbReference type="ChEBI" id="CHEBI:58702"/>
    </ligand>
</feature>
<evidence type="ECO:0000256" key="15">
    <source>
        <dbReference type="ARBA" id="ARBA00022842"/>
    </source>
</evidence>
<evidence type="ECO:0000256" key="9">
    <source>
        <dbReference type="ARBA" id="ARBA00022490"/>
    </source>
</evidence>
<organism evidence="24 25">
    <name type="scientific">Paenibacillus borealis</name>
    <dbReference type="NCBI Taxonomy" id="160799"/>
    <lineage>
        <taxon>Bacteria</taxon>
        <taxon>Bacillati</taxon>
        <taxon>Bacillota</taxon>
        <taxon>Bacilli</taxon>
        <taxon>Bacillales</taxon>
        <taxon>Paenibacillaceae</taxon>
        <taxon>Paenibacillus</taxon>
    </lineage>
</organism>
<dbReference type="EMBL" id="CP009285">
    <property type="protein sequence ID" value="AIQ58163.1"/>
    <property type="molecule type" value="Genomic_DNA"/>
</dbReference>
<keyword evidence="13 17" id="KW-0479">Metal-binding</keyword>
<dbReference type="EC" id="2.7.3.9" evidence="6 17"/>
<feature type="binding site" evidence="20">
    <location>
        <position position="432"/>
    </location>
    <ligand>
        <name>Mg(2+)</name>
        <dbReference type="ChEBI" id="CHEBI:18420"/>
    </ligand>
</feature>
<feature type="domain" description="PEP-utilising enzyme C-terminal" evidence="22">
    <location>
        <begin position="252"/>
        <end position="538"/>
    </location>
</feature>
<dbReference type="InterPro" id="IPR036618">
    <property type="entry name" value="PtsI_HPr-bd_sf"/>
</dbReference>
<evidence type="ECO:0000256" key="20">
    <source>
        <dbReference type="PIRSR" id="PIRSR000732-3"/>
    </source>
</evidence>
<dbReference type="PIRSF" id="PIRSF000732">
    <property type="entry name" value="PTS_enzyme_I"/>
    <property type="match status" value="1"/>
</dbReference>
<dbReference type="InterPro" id="IPR000121">
    <property type="entry name" value="PEP_util_C"/>
</dbReference>
<dbReference type="InterPro" id="IPR018274">
    <property type="entry name" value="PEP_util_AS"/>
</dbReference>
<evidence type="ECO:0000313" key="24">
    <source>
        <dbReference type="EMBL" id="AIQ58163.1"/>
    </source>
</evidence>
<evidence type="ECO:0000256" key="5">
    <source>
        <dbReference type="ARBA" id="ARBA00007837"/>
    </source>
</evidence>
<dbReference type="Gene3D" id="3.20.20.60">
    <property type="entry name" value="Phosphoenolpyruvate-binding domains"/>
    <property type="match status" value="1"/>
</dbReference>
<evidence type="ECO:0000256" key="12">
    <source>
        <dbReference type="ARBA" id="ARBA00022683"/>
    </source>
</evidence>
<feature type="binding site" evidence="19">
    <location>
        <position position="297"/>
    </location>
    <ligand>
        <name>phosphoenolpyruvate</name>
        <dbReference type="ChEBI" id="CHEBI:58702"/>
    </ligand>
</feature>
<evidence type="ECO:0000256" key="11">
    <source>
        <dbReference type="ARBA" id="ARBA00022679"/>
    </source>
</evidence>
<dbReference type="PROSITE" id="PS00742">
    <property type="entry name" value="PEP_ENZYMES_2"/>
    <property type="match status" value="1"/>
</dbReference>
<feature type="binding site" evidence="19">
    <location>
        <begin position="455"/>
        <end position="456"/>
    </location>
    <ligand>
        <name>phosphoenolpyruvate</name>
        <dbReference type="ChEBI" id="CHEBI:58702"/>
    </ligand>
</feature>
<evidence type="ECO:0000256" key="7">
    <source>
        <dbReference type="ARBA" id="ARBA00016544"/>
    </source>
</evidence>
<dbReference type="SUPFAM" id="SSF51621">
    <property type="entry name" value="Phosphoenolpyruvate/pyruvate domain"/>
    <property type="match status" value="1"/>
</dbReference>
<dbReference type="InterPro" id="IPR040442">
    <property type="entry name" value="Pyrv_kinase-like_dom_sf"/>
</dbReference>
<dbReference type="InterPro" id="IPR036637">
    <property type="entry name" value="Phosphohistidine_dom_sf"/>
</dbReference>
<dbReference type="Proteomes" id="UP000029518">
    <property type="component" value="Chromosome"/>
</dbReference>
<dbReference type="InterPro" id="IPR024692">
    <property type="entry name" value="PTS_EI"/>
</dbReference>
<dbReference type="NCBIfam" id="TIGR01417">
    <property type="entry name" value="PTS_I_fam"/>
    <property type="match status" value="1"/>
</dbReference>
<evidence type="ECO:0000256" key="2">
    <source>
        <dbReference type="ARBA" id="ARBA00001946"/>
    </source>
</evidence>
<keyword evidence="10 17" id="KW-0762">Sugar transport</keyword>
<evidence type="ECO:0000256" key="13">
    <source>
        <dbReference type="ARBA" id="ARBA00022723"/>
    </source>
</evidence>
<dbReference type="InterPro" id="IPR023151">
    <property type="entry name" value="PEP_util_CS"/>
</dbReference>
<feature type="binding site" evidence="20">
    <location>
        <position position="456"/>
    </location>
    <ligand>
        <name>Mg(2+)</name>
        <dbReference type="ChEBI" id="CHEBI:18420"/>
    </ligand>
</feature>
<name>A0A089LG86_PAEBO</name>
<dbReference type="SUPFAM" id="SSF52009">
    <property type="entry name" value="Phosphohistidine domain"/>
    <property type="match status" value="1"/>
</dbReference>
<keyword evidence="12 17" id="KW-0598">Phosphotransferase system</keyword>
<reference evidence="24" key="1">
    <citation type="submission" date="2014-08" db="EMBL/GenBank/DDBJ databases">
        <title>Comparative genomics of the Paenibacillus odorifer group.</title>
        <authorList>
            <person name="den Bakker H.C."/>
            <person name="Tsai Y.-C.Y.-C."/>
            <person name="Martin N."/>
            <person name="Korlach J."/>
            <person name="Wiedmann M."/>
        </authorList>
    </citation>
    <scope>NUCLEOTIDE SEQUENCE [LARGE SCALE GENOMIC DNA]</scope>
    <source>
        <strain evidence="24">DSM 13188</strain>
    </source>
</reference>
<dbReference type="AlphaFoldDB" id="A0A089LG86"/>
<evidence type="ECO:0000256" key="19">
    <source>
        <dbReference type="PIRSR" id="PIRSR000732-2"/>
    </source>
</evidence>
<dbReference type="Pfam" id="PF05524">
    <property type="entry name" value="PEP-utilisers_N"/>
    <property type="match status" value="1"/>
</dbReference>